<keyword evidence="2" id="KW-0238">DNA-binding</keyword>
<keyword evidence="6" id="KW-0472">Membrane</keyword>
<sequence length="563" mass="63152">MPTFEEEGESSYNVTSGPGNQNSTVCNYPPIFEEGGHTDPMASNFTNNMLQEEINQLRRQLESFLGFDEGDYDLNSAQMFSHGNIFHPTEEELICYYLKHKMNGRDSLVDDLIGEADLYRRDPWELPVQLDARQLQSLSDSHGMDFDFFPALQSQNHVQNNNQEVDARLLQSLIDSHGMDIDFFSELQSQNHVQNNNQEVVNAEQLQSLVDSQEVGFNFPFALQSQNRVQNCLSDEEDMIGFADSLLIDPNECGVENPAHPLLNDYIPSRSSSKDYVLDSSDRETYLAYGEENVNGSIEVVCDFPFALQSQNRVQNCLSDEEDTIGFADSLLNDPDECVVENYALALVNDYIPSRSSSEVYVLDDSDRETYLAYGESSNLYGGHGSAKEHRQMQMAQSDDILLMGSSKDSTTATRHEQINFIQPVGVDFPRIHKPQNPPRARSFLEHEGISAKGDQLECGSLSIASKHKARDRAKQVADIDLPKKAGIESEKDRKIVQVTNAKPDVKTRSDDSVGNERRGLFIHLDTATSSHLSSPSSVVYLLNSVLGLVLFIIMLREVLIVH</sequence>
<keyword evidence="6" id="KW-1133">Transmembrane helix</keyword>
<evidence type="ECO:0000256" key="2">
    <source>
        <dbReference type="ARBA" id="ARBA00023125"/>
    </source>
</evidence>
<proteinExistence type="predicted"/>
<keyword evidence="4" id="KW-0539">Nucleus</keyword>
<feature type="region of interest" description="Disordered" evidence="5">
    <location>
        <begin position="1"/>
        <end position="20"/>
    </location>
</feature>
<keyword evidence="3" id="KW-0804">Transcription</keyword>
<keyword evidence="6" id="KW-0812">Transmembrane</keyword>
<dbReference type="Gene3D" id="2.170.150.80">
    <property type="entry name" value="NAC domain"/>
    <property type="match status" value="1"/>
</dbReference>
<reference evidence="8 9" key="1">
    <citation type="submission" date="2020-10" db="EMBL/GenBank/DDBJ databases">
        <title>Plant Genome Project.</title>
        <authorList>
            <person name="Zhang R.-G."/>
        </authorList>
    </citation>
    <scope>NUCLEOTIDE SEQUENCE [LARGE SCALE GENOMIC DNA]</scope>
    <source>
        <strain evidence="8">FAFU-HL-1</strain>
        <tissue evidence="8">Leaf</tissue>
    </source>
</reference>
<dbReference type="GO" id="GO:0006355">
    <property type="term" value="P:regulation of DNA-templated transcription"/>
    <property type="evidence" value="ECO:0007669"/>
    <property type="project" value="InterPro"/>
</dbReference>
<feature type="transmembrane region" description="Helical" evidence="6">
    <location>
        <begin position="539"/>
        <end position="560"/>
    </location>
</feature>
<evidence type="ECO:0000313" key="8">
    <source>
        <dbReference type="EMBL" id="KAF9688018.1"/>
    </source>
</evidence>
<dbReference type="SUPFAM" id="SSF101941">
    <property type="entry name" value="NAC domain"/>
    <property type="match status" value="1"/>
</dbReference>
<name>A0A835N8F5_9ROSI</name>
<dbReference type="Proteomes" id="UP000657918">
    <property type="component" value="Unassembled WGS sequence"/>
</dbReference>
<dbReference type="InterPro" id="IPR003441">
    <property type="entry name" value="NAC-dom"/>
</dbReference>
<keyword evidence="1" id="KW-0805">Transcription regulation</keyword>
<dbReference type="EMBL" id="JADGMS010000002">
    <property type="protein sequence ID" value="KAF9688018.1"/>
    <property type="molecule type" value="Genomic_DNA"/>
</dbReference>
<dbReference type="InterPro" id="IPR036093">
    <property type="entry name" value="NAC_dom_sf"/>
</dbReference>
<comment type="caution">
    <text evidence="8">The sequence shown here is derived from an EMBL/GenBank/DDBJ whole genome shotgun (WGS) entry which is preliminary data.</text>
</comment>
<evidence type="ECO:0000256" key="4">
    <source>
        <dbReference type="ARBA" id="ARBA00023242"/>
    </source>
</evidence>
<evidence type="ECO:0000256" key="3">
    <source>
        <dbReference type="ARBA" id="ARBA00023163"/>
    </source>
</evidence>
<organism evidence="8 9">
    <name type="scientific">Salix dunnii</name>
    <dbReference type="NCBI Taxonomy" id="1413687"/>
    <lineage>
        <taxon>Eukaryota</taxon>
        <taxon>Viridiplantae</taxon>
        <taxon>Streptophyta</taxon>
        <taxon>Embryophyta</taxon>
        <taxon>Tracheophyta</taxon>
        <taxon>Spermatophyta</taxon>
        <taxon>Magnoliopsida</taxon>
        <taxon>eudicotyledons</taxon>
        <taxon>Gunneridae</taxon>
        <taxon>Pentapetalae</taxon>
        <taxon>rosids</taxon>
        <taxon>fabids</taxon>
        <taxon>Malpighiales</taxon>
        <taxon>Salicaceae</taxon>
        <taxon>Saliceae</taxon>
        <taxon>Salix</taxon>
    </lineage>
</organism>
<dbReference type="PROSITE" id="PS51005">
    <property type="entry name" value="NAC"/>
    <property type="match status" value="1"/>
</dbReference>
<evidence type="ECO:0000256" key="6">
    <source>
        <dbReference type="SAM" id="Phobius"/>
    </source>
</evidence>
<evidence type="ECO:0000259" key="7">
    <source>
        <dbReference type="PROSITE" id="PS51005"/>
    </source>
</evidence>
<dbReference type="Pfam" id="PF02365">
    <property type="entry name" value="NAM"/>
    <property type="match status" value="1"/>
</dbReference>
<evidence type="ECO:0000256" key="1">
    <source>
        <dbReference type="ARBA" id="ARBA00023015"/>
    </source>
</evidence>
<protein>
    <recommendedName>
        <fullName evidence="7">NAC domain-containing protein</fullName>
    </recommendedName>
</protein>
<evidence type="ECO:0000256" key="5">
    <source>
        <dbReference type="SAM" id="MobiDB-lite"/>
    </source>
</evidence>
<dbReference type="AlphaFoldDB" id="A0A835N8F5"/>
<accession>A0A835N8F5</accession>
<keyword evidence="9" id="KW-1185">Reference proteome</keyword>
<dbReference type="OrthoDB" id="850399at2759"/>
<feature type="compositionally biased region" description="Polar residues" evidence="5">
    <location>
        <begin position="10"/>
        <end position="20"/>
    </location>
</feature>
<gene>
    <name evidence="8" type="ORF">SADUNF_Sadunf02G0153400</name>
</gene>
<evidence type="ECO:0000313" key="9">
    <source>
        <dbReference type="Proteomes" id="UP000657918"/>
    </source>
</evidence>
<dbReference type="GO" id="GO:0003677">
    <property type="term" value="F:DNA binding"/>
    <property type="evidence" value="ECO:0007669"/>
    <property type="project" value="UniProtKB-KW"/>
</dbReference>
<feature type="domain" description="NAC" evidence="7">
    <location>
        <begin position="80"/>
        <end position="237"/>
    </location>
</feature>